<evidence type="ECO:0000259" key="26">
    <source>
        <dbReference type="PROSITE" id="PS50071"/>
    </source>
</evidence>
<keyword evidence="9" id="KW-0597">Phosphoprotein</keyword>
<feature type="domain" description="BMERB" evidence="28">
    <location>
        <begin position="968"/>
        <end position="1154"/>
    </location>
</feature>
<evidence type="ECO:0008006" key="31">
    <source>
        <dbReference type="Google" id="ProtNLM"/>
    </source>
</evidence>
<evidence type="ECO:0000256" key="11">
    <source>
        <dbReference type="ARBA" id="ARBA00022753"/>
    </source>
</evidence>
<gene>
    <name evidence="29" type="ORF">P4O66_019565</name>
</gene>
<feature type="compositionally biased region" description="Polar residues" evidence="24">
    <location>
        <begin position="954"/>
        <end position="964"/>
    </location>
</feature>
<dbReference type="SMART" id="SM00033">
    <property type="entry name" value="CH"/>
    <property type="match status" value="1"/>
</dbReference>
<dbReference type="FunFam" id="1.10.10.60:FF:000304">
    <property type="entry name" value="Visual system homeobox"/>
    <property type="match status" value="1"/>
</dbReference>
<evidence type="ECO:0000313" key="29">
    <source>
        <dbReference type="EMBL" id="KAK1805228.1"/>
    </source>
</evidence>
<feature type="compositionally biased region" description="Basic and acidic residues" evidence="24">
    <location>
        <begin position="493"/>
        <end position="507"/>
    </location>
</feature>
<evidence type="ECO:0000256" key="21">
    <source>
        <dbReference type="PROSITE-ProRule" id="PRU00108"/>
    </source>
</evidence>
<dbReference type="GO" id="GO:0046872">
    <property type="term" value="F:metal ion binding"/>
    <property type="evidence" value="ECO:0007669"/>
    <property type="project" value="UniProtKB-KW"/>
</dbReference>
<evidence type="ECO:0000256" key="4">
    <source>
        <dbReference type="ARBA" id="ARBA00004245"/>
    </source>
</evidence>
<accession>A0AAD8ZTM9</accession>
<dbReference type="GO" id="GO:0000981">
    <property type="term" value="F:DNA-binding transcription factor activity, RNA polymerase II-specific"/>
    <property type="evidence" value="ECO:0007669"/>
    <property type="project" value="InterPro"/>
</dbReference>
<dbReference type="PANTHER" id="PTHR23167">
    <property type="entry name" value="CALPONIN HOMOLOGY DOMAIN-CONTAINING PROTEIN DDB_G0272472-RELATED"/>
    <property type="match status" value="1"/>
</dbReference>
<evidence type="ECO:0000259" key="28">
    <source>
        <dbReference type="PROSITE" id="PS51848"/>
    </source>
</evidence>
<keyword evidence="14 23" id="KW-0175">Coiled coil</keyword>
<keyword evidence="19 21" id="KW-0539">Nucleus</keyword>
<dbReference type="PROSITE" id="PS50021">
    <property type="entry name" value="CH"/>
    <property type="match status" value="1"/>
</dbReference>
<feature type="region of interest" description="Disordered" evidence="24">
    <location>
        <begin position="492"/>
        <end position="592"/>
    </location>
</feature>
<comment type="subcellular location">
    <subcellularLocation>
        <location evidence="3">Cell membrane</location>
        <topology evidence="3">Peripheral membrane protein</topology>
    </subcellularLocation>
    <subcellularLocation>
        <location evidence="5">Cell projection</location>
    </subcellularLocation>
    <subcellularLocation>
        <location evidence="4">Cytoplasm</location>
        <location evidence="4">Cytoskeleton</location>
    </subcellularLocation>
    <subcellularLocation>
        <location evidence="1 21 22">Nucleus</location>
    </subcellularLocation>
    <subcellularLocation>
        <location evidence="2">Recycling endosome</location>
    </subcellularLocation>
</comment>
<evidence type="ECO:0000259" key="27">
    <source>
        <dbReference type="PROSITE" id="PS50803"/>
    </source>
</evidence>
<evidence type="ECO:0000256" key="23">
    <source>
        <dbReference type="SAM" id="Coils"/>
    </source>
</evidence>
<evidence type="ECO:0000256" key="2">
    <source>
        <dbReference type="ARBA" id="ARBA00004172"/>
    </source>
</evidence>
<dbReference type="InterPro" id="IPR050540">
    <property type="entry name" value="F-actin_Monoox_Mical"/>
</dbReference>
<dbReference type="SUPFAM" id="SSF46689">
    <property type="entry name" value="Homeodomain-like"/>
    <property type="match status" value="1"/>
</dbReference>
<dbReference type="GO" id="GO:0005634">
    <property type="term" value="C:nucleus"/>
    <property type="evidence" value="ECO:0007669"/>
    <property type="project" value="UniProtKB-SubCell"/>
</dbReference>
<evidence type="ECO:0000256" key="3">
    <source>
        <dbReference type="ARBA" id="ARBA00004202"/>
    </source>
</evidence>
<feature type="compositionally biased region" description="Low complexity" evidence="24">
    <location>
        <begin position="574"/>
        <end position="586"/>
    </location>
</feature>
<dbReference type="CDD" id="cd00086">
    <property type="entry name" value="homeodomain"/>
    <property type="match status" value="1"/>
</dbReference>
<feature type="compositionally biased region" description="Basic and acidic residues" evidence="24">
    <location>
        <begin position="316"/>
        <end position="327"/>
    </location>
</feature>
<evidence type="ECO:0000256" key="15">
    <source>
        <dbReference type="ARBA" id="ARBA00023125"/>
    </source>
</evidence>
<feature type="domain" description="Calponin-homology (CH)" evidence="25">
    <location>
        <begin position="374"/>
        <end position="480"/>
    </location>
</feature>
<keyword evidence="16" id="KW-0472">Membrane</keyword>
<feature type="region of interest" description="Disordered" evidence="24">
    <location>
        <begin position="660"/>
        <end position="764"/>
    </location>
</feature>
<feature type="compositionally biased region" description="Polar residues" evidence="24">
    <location>
        <begin position="927"/>
        <end position="939"/>
    </location>
</feature>
<dbReference type="InterPro" id="IPR001715">
    <property type="entry name" value="CH_dom"/>
</dbReference>
<evidence type="ECO:0000256" key="10">
    <source>
        <dbReference type="ARBA" id="ARBA00022723"/>
    </source>
</evidence>
<evidence type="ECO:0000256" key="9">
    <source>
        <dbReference type="ARBA" id="ARBA00022553"/>
    </source>
</evidence>
<dbReference type="GO" id="GO:0005856">
    <property type="term" value="C:cytoskeleton"/>
    <property type="evidence" value="ECO:0007669"/>
    <property type="project" value="UniProtKB-SubCell"/>
</dbReference>
<evidence type="ECO:0000256" key="12">
    <source>
        <dbReference type="ARBA" id="ARBA00022833"/>
    </source>
</evidence>
<protein>
    <recommendedName>
        <fullName evidence="31">MICAL like 2</fullName>
    </recommendedName>
</protein>
<feature type="compositionally biased region" description="Polar residues" evidence="24">
    <location>
        <begin position="522"/>
        <end position="531"/>
    </location>
</feature>
<dbReference type="InterPro" id="IPR017970">
    <property type="entry name" value="Homeobox_CS"/>
</dbReference>
<feature type="coiled-coil region" evidence="23">
    <location>
        <begin position="980"/>
        <end position="1007"/>
    </location>
</feature>
<dbReference type="FunFam" id="1.10.418.10:FF:000055">
    <property type="entry name" value="MICAL-like protein 2"/>
    <property type="match status" value="1"/>
</dbReference>
<evidence type="ECO:0000256" key="13">
    <source>
        <dbReference type="ARBA" id="ARBA00023038"/>
    </source>
</evidence>
<evidence type="ECO:0000256" key="19">
    <source>
        <dbReference type="ARBA" id="ARBA00023242"/>
    </source>
</evidence>
<keyword evidence="15 21" id="KW-0238">DNA-binding</keyword>
<feature type="compositionally biased region" description="Pro residues" evidence="24">
    <location>
        <begin position="689"/>
        <end position="702"/>
    </location>
</feature>
<dbReference type="PROSITE" id="PS00027">
    <property type="entry name" value="HOMEOBOX_1"/>
    <property type="match status" value="1"/>
</dbReference>
<dbReference type="SMART" id="SM01203">
    <property type="entry name" value="DUF3585"/>
    <property type="match status" value="1"/>
</dbReference>
<evidence type="ECO:0000256" key="1">
    <source>
        <dbReference type="ARBA" id="ARBA00004123"/>
    </source>
</evidence>
<dbReference type="GO" id="GO:0003677">
    <property type="term" value="F:DNA binding"/>
    <property type="evidence" value="ECO:0007669"/>
    <property type="project" value="UniProtKB-UniRule"/>
</dbReference>
<keyword evidence="8" id="KW-0963">Cytoplasm</keyword>
<reference evidence="29" key="1">
    <citation type="submission" date="2023-03" db="EMBL/GenBank/DDBJ databases">
        <title>Electrophorus voltai genome.</title>
        <authorList>
            <person name="Bian C."/>
        </authorList>
    </citation>
    <scope>NUCLEOTIDE SEQUENCE</scope>
    <source>
        <strain evidence="29">CB-2022</strain>
        <tissue evidence="29">Muscle</tissue>
    </source>
</reference>
<dbReference type="InterPro" id="IPR009057">
    <property type="entry name" value="Homeodomain-like_sf"/>
</dbReference>
<dbReference type="InterPro" id="IPR036872">
    <property type="entry name" value="CH_dom_sf"/>
</dbReference>
<dbReference type="Gene3D" id="2.10.110.10">
    <property type="entry name" value="Cysteine Rich Protein"/>
    <property type="match status" value="1"/>
</dbReference>
<evidence type="ECO:0000256" key="16">
    <source>
        <dbReference type="ARBA" id="ARBA00023136"/>
    </source>
</evidence>
<dbReference type="EMBL" id="JAROKS010000003">
    <property type="protein sequence ID" value="KAK1805228.1"/>
    <property type="molecule type" value="Genomic_DNA"/>
</dbReference>
<dbReference type="GO" id="GO:0005886">
    <property type="term" value="C:plasma membrane"/>
    <property type="evidence" value="ECO:0007669"/>
    <property type="project" value="UniProtKB-SubCell"/>
</dbReference>
<keyword evidence="6" id="KW-0217">Developmental protein</keyword>
<evidence type="ECO:0000256" key="6">
    <source>
        <dbReference type="ARBA" id="ARBA00022473"/>
    </source>
</evidence>
<feature type="region of interest" description="Disordered" evidence="24">
    <location>
        <begin position="924"/>
        <end position="964"/>
    </location>
</feature>
<dbReference type="CDD" id="cd21253">
    <property type="entry name" value="CH_MICALL2"/>
    <property type="match status" value="1"/>
</dbReference>
<dbReference type="Pfam" id="PF00307">
    <property type="entry name" value="CH"/>
    <property type="match status" value="1"/>
</dbReference>
<feature type="region of interest" description="Disordered" evidence="24">
    <location>
        <begin position="1164"/>
        <end position="1187"/>
    </location>
</feature>
<feature type="domain" description="OAR" evidence="27">
    <location>
        <begin position="329"/>
        <end position="342"/>
    </location>
</feature>
<evidence type="ECO:0000256" key="5">
    <source>
        <dbReference type="ARBA" id="ARBA00004316"/>
    </source>
</evidence>
<feature type="domain" description="Homeobox" evidence="26">
    <location>
        <begin position="182"/>
        <end position="242"/>
    </location>
</feature>
<dbReference type="PANTHER" id="PTHR23167:SF87">
    <property type="entry name" value="MICAL-LIKE PROTEIN 2"/>
    <property type="match status" value="1"/>
</dbReference>
<dbReference type="InterPro" id="IPR003654">
    <property type="entry name" value="OAR_dom"/>
</dbReference>
<dbReference type="SUPFAM" id="SSF57716">
    <property type="entry name" value="Glucocorticoid receptor-like (DNA-binding domain)"/>
    <property type="match status" value="1"/>
</dbReference>
<dbReference type="InterPro" id="IPR001356">
    <property type="entry name" value="HD"/>
</dbReference>
<keyword evidence="30" id="KW-1185">Reference proteome</keyword>
<keyword evidence="7" id="KW-1003">Cell membrane</keyword>
<evidence type="ECO:0000256" key="24">
    <source>
        <dbReference type="SAM" id="MobiDB-lite"/>
    </source>
</evidence>
<dbReference type="Proteomes" id="UP001239994">
    <property type="component" value="Unassembled WGS sequence"/>
</dbReference>
<evidence type="ECO:0000256" key="7">
    <source>
        <dbReference type="ARBA" id="ARBA00022475"/>
    </source>
</evidence>
<evidence type="ECO:0000256" key="20">
    <source>
        <dbReference type="ARBA" id="ARBA00023273"/>
    </source>
</evidence>
<dbReference type="Pfam" id="PF00046">
    <property type="entry name" value="Homeodomain"/>
    <property type="match status" value="1"/>
</dbReference>
<dbReference type="Gene3D" id="1.10.418.10">
    <property type="entry name" value="Calponin-like domain"/>
    <property type="match status" value="1"/>
</dbReference>
<feature type="non-terminal residue" evidence="29">
    <location>
        <position position="1"/>
    </location>
</feature>
<keyword evidence="18" id="KW-0206">Cytoskeleton</keyword>
<evidence type="ECO:0000256" key="22">
    <source>
        <dbReference type="RuleBase" id="RU000682"/>
    </source>
</evidence>
<evidence type="ECO:0000256" key="14">
    <source>
        <dbReference type="ARBA" id="ARBA00023054"/>
    </source>
</evidence>
<proteinExistence type="predicted"/>
<dbReference type="InterPro" id="IPR022735">
    <property type="entry name" value="bMERB_dom"/>
</dbReference>
<keyword evidence="10" id="KW-0479">Metal-binding</keyword>
<organism evidence="29 30">
    <name type="scientific">Electrophorus voltai</name>
    <dbReference type="NCBI Taxonomy" id="2609070"/>
    <lineage>
        <taxon>Eukaryota</taxon>
        <taxon>Metazoa</taxon>
        <taxon>Chordata</taxon>
        <taxon>Craniata</taxon>
        <taxon>Vertebrata</taxon>
        <taxon>Euteleostomi</taxon>
        <taxon>Actinopterygii</taxon>
        <taxon>Neopterygii</taxon>
        <taxon>Teleostei</taxon>
        <taxon>Ostariophysi</taxon>
        <taxon>Gymnotiformes</taxon>
        <taxon>Gymnotoidei</taxon>
        <taxon>Gymnotidae</taxon>
        <taxon>Electrophorus</taxon>
    </lineage>
</organism>
<evidence type="ECO:0000256" key="17">
    <source>
        <dbReference type="ARBA" id="ARBA00023155"/>
    </source>
</evidence>
<comment type="caution">
    <text evidence="29">The sequence shown here is derived from an EMBL/GenBank/DDBJ whole genome shotgun (WGS) entry which is preliminary data.</text>
</comment>
<sequence length="1187" mass="131903">VEKGTYLFIYTTWNFLTSHNGFQLTEWTLLISELNVPPKLLEDLYITSSEAHLQRIGSAPAQGLTPPTLIRSTETYILPLCPLFLDFDLGPQACSTTLRQRVTMFGSGQLLSSLGPGMLHTPMPSFFPAFSGRPGPPQLLIPTPLLSYELLRAYLQPEPCKQALLLASQVHLSNSIDEPRPVKQRRARANYSSWQLEELEKAFESTHYPDVFMREALALRLDLIEARVQVWFQNRRAKMRRQLKLQGQAGEPCAGRDTEGRPPASASNGSAEPESKLGPRCWDRKQKRGNTSWPMPSPAAGSSPGQSLLGGAGERAGSDRPSPEDFRSCSIAKLRAKARDYEAEIHSTVAKATRERHLKARSSTADAETKRTGMAAIKALQLWCKIQCDGYRDVAIVNMTTSFRDGLAFCALIHKFRPDLINFESLSKDNVYDNNHLAFCVAEEHLGIPALLDAEDMVALPIPDRLSILTYVSQYYNYFNSRSTMGLVGGLKRPAEGSKEEPSEKKNLPVAKIYNPKELAENHTSPFTATKTTRENRPPSLLLQKSSEKNAPATLKQQPLTEKRPSAARAQKNSRSPGRTSPSRTTVLVESSNKTGTLNSKCVVCGSHVHLVQRHLVDGKLYHRSCFKSCECPAPVQCGVSRMGQERNTLLISSHRLAHIGPTMTEGGPQTDSDPSPPDHVSVLCSPVSAPPRPLDPAPAPQPWMDSAQRTQEARRKFFLSADPAPQPSTHHRSEPLAAGSASASGYKLEKERAQASITKKTDEGNCNNNNKAYSCGLRAQTTLGSGCCSTAVPNWRQERPASTTAEGGASRFCLSPTSPSPRSKESLQTDKAMGGCGVLVDWQLKLRASPNTATLQYIENNCVTSEIINSSDGHVTHQAPPSASALSATPLTLCFPHKPLDAGRPPHGPAAWGFKNEIHSVEWSPSDGTLATGSSPLDSASPRLPAPEPPFHGSSSEIGDVSFKNSPASERIKHCHIPMEEITKELQEIENSLSYLEKEGIDLERRLRYCEEEGSGDVLMDPLMVDWFRLIQKKQSYIRRESEIMYMYGKGQVVTLAQCEPQLPLTYCCVLQCLFHLYHRAKSQDLEELQPGVEGELRRLMNKPEHLKSATERKRETDLMKRLVEIVNDRNAIVDILEKDRLREEEEDQQLYEMMQRLDLKTQKARRKSSFSKLFRRRSKKTQMEE</sequence>
<feature type="compositionally biased region" description="Basic and acidic residues" evidence="24">
    <location>
        <begin position="273"/>
        <end position="284"/>
    </location>
</feature>
<dbReference type="Gene3D" id="1.10.10.60">
    <property type="entry name" value="Homeodomain-like"/>
    <property type="match status" value="1"/>
</dbReference>
<evidence type="ECO:0000313" key="30">
    <source>
        <dbReference type="Proteomes" id="UP001239994"/>
    </source>
</evidence>
<keyword evidence="12" id="KW-0862">Zinc</keyword>
<dbReference type="AlphaFoldDB" id="A0AAD8ZTM9"/>
<evidence type="ECO:0000256" key="8">
    <source>
        <dbReference type="ARBA" id="ARBA00022490"/>
    </source>
</evidence>
<feature type="compositionally biased region" description="Basic and acidic residues" evidence="24">
    <location>
        <begin position="748"/>
        <end position="764"/>
    </location>
</feature>
<dbReference type="PROSITE" id="PS50803">
    <property type="entry name" value="OAR"/>
    <property type="match status" value="1"/>
</dbReference>
<feature type="region of interest" description="Disordered" evidence="24">
    <location>
        <begin position="243"/>
        <end position="327"/>
    </location>
</feature>
<keyword evidence="13" id="KW-0440">LIM domain</keyword>
<evidence type="ECO:0000256" key="18">
    <source>
        <dbReference type="ARBA" id="ARBA00023212"/>
    </source>
</evidence>
<dbReference type="GO" id="GO:0055037">
    <property type="term" value="C:recycling endosome"/>
    <property type="evidence" value="ECO:0007669"/>
    <property type="project" value="UniProtKB-SubCell"/>
</dbReference>
<evidence type="ECO:0000259" key="25">
    <source>
        <dbReference type="PROSITE" id="PS50021"/>
    </source>
</evidence>
<dbReference type="Pfam" id="PF03826">
    <property type="entry name" value="OAR"/>
    <property type="match status" value="1"/>
</dbReference>
<dbReference type="PROSITE" id="PS50071">
    <property type="entry name" value="HOMEOBOX_2"/>
    <property type="match status" value="1"/>
</dbReference>
<feature type="region of interest" description="Disordered" evidence="24">
    <location>
        <begin position="800"/>
        <end position="830"/>
    </location>
</feature>
<dbReference type="Pfam" id="PF12130">
    <property type="entry name" value="bMERB_dom"/>
    <property type="match status" value="2"/>
</dbReference>
<dbReference type="SMART" id="SM00389">
    <property type="entry name" value="HOX"/>
    <property type="match status" value="1"/>
</dbReference>
<dbReference type="PROSITE" id="PS51848">
    <property type="entry name" value="BMERB"/>
    <property type="match status" value="1"/>
</dbReference>
<dbReference type="SUPFAM" id="SSF47576">
    <property type="entry name" value="Calponin-homology domain, CH-domain"/>
    <property type="match status" value="1"/>
</dbReference>
<keyword evidence="17 21" id="KW-0371">Homeobox</keyword>
<keyword evidence="11" id="KW-0967">Endosome</keyword>
<dbReference type="GO" id="GO:0042995">
    <property type="term" value="C:cell projection"/>
    <property type="evidence" value="ECO:0007669"/>
    <property type="project" value="UniProtKB-SubCell"/>
</dbReference>
<keyword evidence="20" id="KW-0966">Cell projection</keyword>
<feature type="DNA-binding region" description="Homeobox" evidence="21">
    <location>
        <begin position="184"/>
        <end position="243"/>
    </location>
</feature>
<name>A0AAD8ZTM9_9TELE</name>